<dbReference type="AlphaFoldDB" id="A0A430AZ39"/>
<organism evidence="2 3">
    <name type="scientific">Vagococcus acidifermentans</name>
    <dbReference type="NCBI Taxonomy" id="564710"/>
    <lineage>
        <taxon>Bacteria</taxon>
        <taxon>Bacillati</taxon>
        <taxon>Bacillota</taxon>
        <taxon>Bacilli</taxon>
        <taxon>Lactobacillales</taxon>
        <taxon>Enterococcaceae</taxon>
        <taxon>Vagococcus</taxon>
    </lineage>
</organism>
<dbReference type="Proteomes" id="UP000286773">
    <property type="component" value="Unassembled WGS sequence"/>
</dbReference>
<comment type="caution">
    <text evidence="2">The sequence shown here is derived from an EMBL/GenBank/DDBJ whole genome shotgun (WGS) entry which is preliminary data.</text>
</comment>
<dbReference type="Pfam" id="PF11667">
    <property type="entry name" value="DUF3267"/>
    <property type="match status" value="1"/>
</dbReference>
<accession>A0A430AZ39</accession>
<sequence>MSKITKEVTYSAMMVNVIGLLCVVPLLVAYMWSYRLFFYKQLAEVPINMTLLLTGLLIISLAVHEVLHGVGWVLTKGCAAKNIHLKFRMLMASCHCDKPLLGSRYMFGLVFPFAVLVTSTIILSFLYPSNVTLFAALVNIALCGGDILLFLRLFPYRRNKIIDHPDKAGFAVVA</sequence>
<evidence type="ECO:0008006" key="4">
    <source>
        <dbReference type="Google" id="ProtNLM"/>
    </source>
</evidence>
<dbReference type="RefSeq" id="WP_126812637.1">
    <property type="nucleotide sequence ID" value="NZ_NGKC01000003.1"/>
</dbReference>
<feature type="transmembrane region" description="Helical" evidence="1">
    <location>
        <begin position="105"/>
        <end position="127"/>
    </location>
</feature>
<keyword evidence="3" id="KW-1185">Reference proteome</keyword>
<keyword evidence="1" id="KW-1133">Transmembrane helix</keyword>
<dbReference type="InterPro" id="IPR021683">
    <property type="entry name" value="DUF3267"/>
</dbReference>
<evidence type="ECO:0000313" key="2">
    <source>
        <dbReference type="EMBL" id="RSU13337.1"/>
    </source>
</evidence>
<name>A0A430AZ39_9ENTE</name>
<feature type="transmembrane region" description="Helical" evidence="1">
    <location>
        <begin position="52"/>
        <end position="74"/>
    </location>
</feature>
<feature type="transmembrane region" description="Helical" evidence="1">
    <location>
        <begin position="12"/>
        <end position="32"/>
    </location>
</feature>
<gene>
    <name evidence="2" type="ORF">CBF27_03925</name>
</gene>
<evidence type="ECO:0000256" key="1">
    <source>
        <dbReference type="SAM" id="Phobius"/>
    </source>
</evidence>
<keyword evidence="1" id="KW-0812">Transmembrane</keyword>
<reference evidence="2 3" key="1">
    <citation type="submission" date="2017-05" db="EMBL/GenBank/DDBJ databases">
        <title>Vagococcus spp. assemblies.</title>
        <authorList>
            <person name="Gulvik C.A."/>
        </authorList>
    </citation>
    <scope>NUCLEOTIDE SEQUENCE [LARGE SCALE GENOMIC DNA]</scope>
    <source>
        <strain evidence="2 3">LMG 24798</strain>
    </source>
</reference>
<proteinExistence type="predicted"/>
<dbReference type="OrthoDB" id="9789112at2"/>
<keyword evidence="1" id="KW-0472">Membrane</keyword>
<feature type="transmembrane region" description="Helical" evidence="1">
    <location>
        <begin position="133"/>
        <end position="154"/>
    </location>
</feature>
<dbReference type="EMBL" id="NGKC01000003">
    <property type="protein sequence ID" value="RSU13337.1"/>
    <property type="molecule type" value="Genomic_DNA"/>
</dbReference>
<evidence type="ECO:0000313" key="3">
    <source>
        <dbReference type="Proteomes" id="UP000286773"/>
    </source>
</evidence>
<protein>
    <recommendedName>
        <fullName evidence="4">DUF3267 domain-containing protein</fullName>
    </recommendedName>
</protein>